<dbReference type="InterPro" id="IPR013320">
    <property type="entry name" value="ConA-like_dom_sf"/>
</dbReference>
<keyword evidence="2" id="KW-1185">Reference proteome</keyword>
<gene>
    <name evidence="1" type="ORF">ACFFSA_03160</name>
</gene>
<dbReference type="RefSeq" id="WP_345001898.1">
    <property type="nucleotide sequence ID" value="NZ_BAAAXV010000009.1"/>
</dbReference>
<dbReference type="EMBL" id="JBHMBW010000002">
    <property type="protein sequence ID" value="MFB9622067.1"/>
    <property type="molecule type" value="Genomic_DNA"/>
</dbReference>
<name>A0ABV5RRL8_9ACTN</name>
<evidence type="ECO:0008006" key="3">
    <source>
        <dbReference type="Google" id="ProtNLM"/>
    </source>
</evidence>
<evidence type="ECO:0000313" key="2">
    <source>
        <dbReference type="Proteomes" id="UP001589532"/>
    </source>
</evidence>
<dbReference type="SUPFAM" id="SSF49899">
    <property type="entry name" value="Concanavalin A-like lectins/glucanases"/>
    <property type="match status" value="1"/>
</dbReference>
<proteinExistence type="predicted"/>
<accession>A0ABV5RRL8</accession>
<organism evidence="1 2">
    <name type="scientific">Nonomuraea helvata</name>
    <dbReference type="NCBI Taxonomy" id="37484"/>
    <lineage>
        <taxon>Bacteria</taxon>
        <taxon>Bacillati</taxon>
        <taxon>Actinomycetota</taxon>
        <taxon>Actinomycetes</taxon>
        <taxon>Streptosporangiales</taxon>
        <taxon>Streptosporangiaceae</taxon>
        <taxon>Nonomuraea</taxon>
    </lineage>
</organism>
<evidence type="ECO:0000313" key="1">
    <source>
        <dbReference type="EMBL" id="MFB9622067.1"/>
    </source>
</evidence>
<protein>
    <recommendedName>
        <fullName evidence="3">LamG domain-containing protein</fullName>
    </recommendedName>
</protein>
<comment type="caution">
    <text evidence="1">The sequence shown here is derived from an EMBL/GenBank/DDBJ whole genome shotgun (WGS) entry which is preliminary data.</text>
</comment>
<reference evidence="1 2" key="1">
    <citation type="submission" date="2024-09" db="EMBL/GenBank/DDBJ databases">
        <authorList>
            <person name="Sun Q."/>
            <person name="Mori K."/>
        </authorList>
    </citation>
    <scope>NUCLEOTIDE SEQUENCE [LARGE SCALE GENOMIC DNA]</scope>
    <source>
        <strain evidence="1 2">JCM 3143</strain>
    </source>
</reference>
<sequence>MEAWLKTDSYCPILAAKDNSYWMGETWGIRTGGQDHNGEWIGGFSGDWIHLALVYDGSTLRYVLDGLNWGSEALP</sequence>
<dbReference type="Proteomes" id="UP001589532">
    <property type="component" value="Unassembled WGS sequence"/>
</dbReference>
<dbReference type="Gene3D" id="2.60.120.200">
    <property type="match status" value="1"/>
</dbReference>